<proteinExistence type="predicted"/>
<reference evidence="8" key="1">
    <citation type="submission" date="2021-08" db="EMBL/GenBank/DDBJ databases">
        <title>WGS assembly of Ceratopteris richardii.</title>
        <authorList>
            <person name="Marchant D.B."/>
            <person name="Chen G."/>
            <person name="Jenkins J."/>
            <person name="Shu S."/>
            <person name="Leebens-Mack J."/>
            <person name="Grimwood J."/>
            <person name="Schmutz J."/>
            <person name="Soltis P."/>
            <person name="Soltis D."/>
            <person name="Chen Z.-H."/>
        </authorList>
    </citation>
    <scope>NUCLEOTIDE SEQUENCE</scope>
    <source>
        <strain evidence="8">Whitten #5841</strain>
        <tissue evidence="8">Leaf</tissue>
    </source>
</reference>
<evidence type="ECO:0000256" key="5">
    <source>
        <dbReference type="PROSITE-ProRule" id="PRU00205"/>
    </source>
</evidence>
<feature type="domain" description="TLC" evidence="7">
    <location>
        <begin position="35"/>
        <end position="223"/>
    </location>
</feature>
<feature type="transmembrane region" description="Helical" evidence="6">
    <location>
        <begin position="6"/>
        <end position="28"/>
    </location>
</feature>
<sequence length="251" mass="28775">MESFLLNFILPVSIIFFTAIYIVGYFAIFTSWKDKARFEAASCSMSLVHGAITSSLAIVDILKVPWKLDAPNNPLENSLMDVSVAYFLVDLFHYLIFVPEDYKFIFHHLATSVYMLTCKYFSGHGALSVMLLMAVGEITTPLQSVWTIARLGRDQSTLAKRVYESVSLPFTLLFTCTRGIIGPWITWKLCEFYLFDVRRHMIPMWLSSLWMSMVIIGMTGSMLWLWSLWAGLRRFNARKRGLPAKAANHRD</sequence>
<comment type="caution">
    <text evidence="8">The sequence shown here is derived from an EMBL/GenBank/DDBJ whole genome shotgun (WGS) entry which is preliminary data.</text>
</comment>
<keyword evidence="9" id="KW-1185">Reference proteome</keyword>
<feature type="transmembrane region" description="Helical" evidence="6">
    <location>
        <begin position="209"/>
        <end position="232"/>
    </location>
</feature>
<evidence type="ECO:0000256" key="6">
    <source>
        <dbReference type="SAM" id="Phobius"/>
    </source>
</evidence>
<dbReference type="Pfam" id="PF03798">
    <property type="entry name" value="TRAM_LAG1_CLN8"/>
    <property type="match status" value="1"/>
</dbReference>
<dbReference type="SMART" id="SM00724">
    <property type="entry name" value="TLC"/>
    <property type="match status" value="1"/>
</dbReference>
<feature type="transmembrane region" description="Helical" evidence="6">
    <location>
        <begin position="40"/>
        <end position="59"/>
    </location>
</feature>
<comment type="subcellular location">
    <subcellularLocation>
        <location evidence="1">Membrane</location>
        <topology evidence="1">Multi-pass membrane protein</topology>
    </subcellularLocation>
</comment>
<dbReference type="PROSITE" id="PS50922">
    <property type="entry name" value="TLC"/>
    <property type="match status" value="1"/>
</dbReference>
<feature type="transmembrane region" description="Helical" evidence="6">
    <location>
        <begin position="128"/>
        <end position="149"/>
    </location>
</feature>
<keyword evidence="4 5" id="KW-0472">Membrane</keyword>
<evidence type="ECO:0000256" key="1">
    <source>
        <dbReference type="ARBA" id="ARBA00004141"/>
    </source>
</evidence>
<dbReference type="GO" id="GO:0016020">
    <property type="term" value="C:membrane"/>
    <property type="evidence" value="ECO:0007669"/>
    <property type="project" value="UniProtKB-SubCell"/>
</dbReference>
<name>A0A8T2SCV5_CERRI</name>
<dbReference type="OMA" id="ACQNTWS"/>
<dbReference type="AlphaFoldDB" id="A0A8T2SCV5"/>
<dbReference type="InterPro" id="IPR006634">
    <property type="entry name" value="TLC-dom"/>
</dbReference>
<dbReference type="Proteomes" id="UP000825935">
    <property type="component" value="Chromosome 21"/>
</dbReference>
<evidence type="ECO:0000256" key="2">
    <source>
        <dbReference type="ARBA" id="ARBA00022692"/>
    </source>
</evidence>
<dbReference type="PANTHER" id="PTHR31766:SF2">
    <property type="entry name" value="GLABROUS1 ENHANCER-BINDING PROTEIN-LIKE 2"/>
    <property type="match status" value="1"/>
</dbReference>
<evidence type="ECO:0000313" key="9">
    <source>
        <dbReference type="Proteomes" id="UP000825935"/>
    </source>
</evidence>
<dbReference type="OrthoDB" id="204175at2759"/>
<accession>A0A8T2SCV5</accession>
<evidence type="ECO:0000259" key="7">
    <source>
        <dbReference type="PROSITE" id="PS50922"/>
    </source>
</evidence>
<organism evidence="8 9">
    <name type="scientific">Ceratopteris richardii</name>
    <name type="common">Triangle waterfern</name>
    <dbReference type="NCBI Taxonomy" id="49495"/>
    <lineage>
        <taxon>Eukaryota</taxon>
        <taxon>Viridiplantae</taxon>
        <taxon>Streptophyta</taxon>
        <taxon>Embryophyta</taxon>
        <taxon>Tracheophyta</taxon>
        <taxon>Polypodiopsida</taxon>
        <taxon>Polypodiidae</taxon>
        <taxon>Polypodiales</taxon>
        <taxon>Pteridineae</taxon>
        <taxon>Pteridaceae</taxon>
        <taxon>Parkerioideae</taxon>
        <taxon>Ceratopteris</taxon>
    </lineage>
</organism>
<evidence type="ECO:0000256" key="4">
    <source>
        <dbReference type="ARBA" id="ARBA00023136"/>
    </source>
</evidence>
<evidence type="ECO:0000313" key="8">
    <source>
        <dbReference type="EMBL" id="KAH7315504.1"/>
    </source>
</evidence>
<dbReference type="PANTHER" id="PTHR31766">
    <property type="entry name" value="GLABROUS1 ENHANCER-BINDING PROTEIN-LIKE 2"/>
    <property type="match status" value="1"/>
</dbReference>
<protein>
    <recommendedName>
        <fullName evidence="7">TLC domain-containing protein</fullName>
    </recommendedName>
</protein>
<keyword evidence="2 5" id="KW-0812">Transmembrane</keyword>
<gene>
    <name evidence="8" type="ORF">KP509_21G052300</name>
</gene>
<dbReference type="InterPro" id="IPR040327">
    <property type="entry name" value="At5g14285-like"/>
</dbReference>
<feature type="transmembrane region" description="Helical" evidence="6">
    <location>
        <begin position="79"/>
        <end position="97"/>
    </location>
</feature>
<keyword evidence="3 6" id="KW-1133">Transmembrane helix</keyword>
<dbReference type="EMBL" id="CM035426">
    <property type="protein sequence ID" value="KAH7315504.1"/>
    <property type="molecule type" value="Genomic_DNA"/>
</dbReference>
<evidence type="ECO:0000256" key="3">
    <source>
        <dbReference type="ARBA" id="ARBA00022989"/>
    </source>
</evidence>